<keyword evidence="8 11" id="KW-0368">Histidine biosynthesis</keyword>
<dbReference type="EMBL" id="JBHTHQ010000021">
    <property type="protein sequence ID" value="MFD0704871.1"/>
    <property type="molecule type" value="Genomic_DNA"/>
</dbReference>
<keyword evidence="3 11" id="KW-0028">Amino-acid biosynthesis</keyword>
<dbReference type="Pfam" id="PF00763">
    <property type="entry name" value="THF_DHG_CYH"/>
    <property type="match status" value="1"/>
</dbReference>
<gene>
    <name evidence="11" type="primary">folD</name>
    <name evidence="14" type="ORF">ACFQY8_03805</name>
</gene>
<dbReference type="InterPro" id="IPR000672">
    <property type="entry name" value="THF_DH/CycHdrlase"/>
</dbReference>
<name>A0ABW2Y8F2_9BIFI</name>
<evidence type="ECO:0000256" key="3">
    <source>
        <dbReference type="ARBA" id="ARBA00022605"/>
    </source>
</evidence>
<evidence type="ECO:0000256" key="10">
    <source>
        <dbReference type="ARBA" id="ARBA00023268"/>
    </source>
</evidence>
<dbReference type="SUPFAM" id="SSF53223">
    <property type="entry name" value="Aminoacid dehydrogenase-like, N-terminal domain"/>
    <property type="match status" value="1"/>
</dbReference>
<comment type="catalytic activity">
    <reaction evidence="11">
        <text>(6R)-5,10-methenyltetrahydrofolate + H2O = (6R)-10-formyltetrahydrofolate + H(+)</text>
        <dbReference type="Rhea" id="RHEA:23700"/>
        <dbReference type="ChEBI" id="CHEBI:15377"/>
        <dbReference type="ChEBI" id="CHEBI:15378"/>
        <dbReference type="ChEBI" id="CHEBI:57455"/>
        <dbReference type="ChEBI" id="CHEBI:195366"/>
        <dbReference type="EC" id="3.5.4.9"/>
    </reaction>
</comment>
<dbReference type="Pfam" id="PF02882">
    <property type="entry name" value="THF_DHG_CYH_C"/>
    <property type="match status" value="1"/>
</dbReference>
<proteinExistence type="inferred from homology"/>
<feature type="binding site" evidence="11">
    <location>
        <begin position="170"/>
        <end position="172"/>
    </location>
    <ligand>
        <name>NADP(+)</name>
        <dbReference type="ChEBI" id="CHEBI:58349"/>
    </ligand>
</feature>
<dbReference type="PRINTS" id="PR00085">
    <property type="entry name" value="THFDHDRGNASE"/>
</dbReference>
<evidence type="ECO:0000256" key="11">
    <source>
        <dbReference type="HAMAP-Rule" id="MF_01576"/>
    </source>
</evidence>
<dbReference type="InterPro" id="IPR046346">
    <property type="entry name" value="Aminoacid_DH-like_N_sf"/>
</dbReference>
<comment type="function">
    <text evidence="11">Catalyzes the oxidation of 5,10-methylenetetrahydrofolate to 5,10-methenyltetrahydrofolate and then the hydrolysis of 5,10-methenyltetrahydrofolate to 10-formyltetrahydrofolate.</text>
</comment>
<evidence type="ECO:0000256" key="9">
    <source>
        <dbReference type="ARBA" id="ARBA00023167"/>
    </source>
</evidence>
<dbReference type="PANTHER" id="PTHR48099">
    <property type="entry name" value="C-1-TETRAHYDROFOLATE SYNTHASE, CYTOPLASMIC-RELATED"/>
    <property type="match status" value="1"/>
</dbReference>
<comment type="catalytic activity">
    <reaction evidence="11">
        <text>(6R)-5,10-methylene-5,6,7,8-tetrahydrofolate + NADP(+) = (6R)-5,10-methenyltetrahydrofolate + NADPH</text>
        <dbReference type="Rhea" id="RHEA:22812"/>
        <dbReference type="ChEBI" id="CHEBI:15636"/>
        <dbReference type="ChEBI" id="CHEBI:57455"/>
        <dbReference type="ChEBI" id="CHEBI:57783"/>
        <dbReference type="ChEBI" id="CHEBI:58349"/>
        <dbReference type="EC" id="1.5.1.5"/>
    </reaction>
</comment>
<dbReference type="CDD" id="cd01080">
    <property type="entry name" value="NAD_bind_m-THF_DH_Cyclohyd"/>
    <property type="match status" value="1"/>
</dbReference>
<keyword evidence="7 11" id="KW-0560">Oxidoreductase</keyword>
<feature type="domain" description="Tetrahydrofolate dehydrogenase/cyclohydrolase NAD(P)-binding" evidence="13">
    <location>
        <begin position="144"/>
        <end position="291"/>
    </location>
</feature>
<comment type="subunit">
    <text evidence="11">Homodimer.</text>
</comment>
<dbReference type="HAMAP" id="MF_01576">
    <property type="entry name" value="THF_DHG_CYH"/>
    <property type="match status" value="1"/>
</dbReference>
<evidence type="ECO:0000259" key="12">
    <source>
        <dbReference type="Pfam" id="PF00763"/>
    </source>
</evidence>
<sequence>MTEPLRISGTDLARSIKEDLKGRVGQLKTQGVPCGLGTILVGEDPGSLKYVEGKHKDCAEVGIESIRIDLPPNASQQEIIDAIEELNADSRCTGFIVQLPLPQNVDTLKVLEHVDPKKDADGMHPWNLGKLVLHTDHLPSTPLPCTPRGVIELLESAGIDFAGKDVCVLGRGITIGRTISLMLSLKGKDATVTTCHSQTVDVEDKIRHADIVIAAMGQAHFVKPAMLKDGAVTVDVGVSRVFVEDEGRWRICGDVDPACYNKVSAYTPNPGGVGPMTRAMLLKNVVEMAQRTLS</sequence>
<organism evidence="14 15">
    <name type="scientific">Alloscardovia venturai</name>
    <dbReference type="NCBI Taxonomy" id="1769421"/>
    <lineage>
        <taxon>Bacteria</taxon>
        <taxon>Bacillati</taxon>
        <taxon>Actinomycetota</taxon>
        <taxon>Actinomycetes</taxon>
        <taxon>Bifidobacteriales</taxon>
        <taxon>Bifidobacteriaceae</taxon>
        <taxon>Alloscardovia</taxon>
    </lineage>
</organism>
<keyword evidence="9 11" id="KW-0486">Methionine biosynthesis</keyword>
<dbReference type="EC" id="3.5.4.9" evidence="11"/>
<protein>
    <recommendedName>
        <fullName evidence="11">Bifunctional protein FolD</fullName>
    </recommendedName>
    <domain>
        <recommendedName>
            <fullName evidence="11">Methylenetetrahydrofolate dehydrogenase</fullName>
            <ecNumber evidence="11">1.5.1.5</ecNumber>
        </recommendedName>
    </domain>
    <domain>
        <recommendedName>
            <fullName evidence="11">Methenyltetrahydrofolate cyclohydrolase</fullName>
            <ecNumber evidence="11">3.5.4.9</ecNumber>
        </recommendedName>
    </domain>
</protein>
<keyword evidence="4 11" id="KW-0658">Purine biosynthesis</keyword>
<comment type="caution">
    <text evidence="11">Lacks conserved residue(s) required for the propagation of feature annotation.</text>
</comment>
<dbReference type="PANTHER" id="PTHR48099:SF5">
    <property type="entry name" value="C-1-TETRAHYDROFOLATE SYNTHASE, CYTOPLASMIC"/>
    <property type="match status" value="1"/>
</dbReference>
<keyword evidence="2 11" id="KW-0554">One-carbon metabolism</keyword>
<dbReference type="SUPFAM" id="SSF51735">
    <property type="entry name" value="NAD(P)-binding Rossmann-fold domains"/>
    <property type="match status" value="1"/>
</dbReference>
<evidence type="ECO:0000313" key="14">
    <source>
        <dbReference type="EMBL" id="MFD0704871.1"/>
    </source>
</evidence>
<dbReference type="InterPro" id="IPR020630">
    <property type="entry name" value="THF_DH/CycHdrlase_cat_dom"/>
</dbReference>
<comment type="similarity">
    <text evidence="11">Belongs to the tetrahydrofolate dehydrogenase/cyclohydrolase family.</text>
</comment>
<reference evidence="15" key="1">
    <citation type="journal article" date="2019" name="Int. J. Syst. Evol. Microbiol.">
        <title>The Global Catalogue of Microorganisms (GCM) 10K type strain sequencing project: providing services to taxonomists for standard genome sequencing and annotation.</title>
        <authorList>
            <consortium name="The Broad Institute Genomics Platform"/>
            <consortium name="The Broad Institute Genome Sequencing Center for Infectious Disease"/>
            <person name="Wu L."/>
            <person name="Ma J."/>
        </authorList>
    </citation>
    <scope>NUCLEOTIDE SEQUENCE [LARGE SCALE GENOMIC DNA]</scope>
    <source>
        <strain evidence="15">CCM 8604</strain>
    </source>
</reference>
<keyword evidence="6 11" id="KW-0521">NADP</keyword>
<dbReference type="RefSeq" id="WP_377938580.1">
    <property type="nucleotide sequence ID" value="NZ_JBHTHQ010000021.1"/>
</dbReference>
<dbReference type="Proteomes" id="UP001597036">
    <property type="component" value="Unassembled WGS sequence"/>
</dbReference>
<dbReference type="EC" id="1.5.1.5" evidence="11"/>
<evidence type="ECO:0000256" key="1">
    <source>
        <dbReference type="ARBA" id="ARBA00004777"/>
    </source>
</evidence>
<evidence type="ECO:0000259" key="13">
    <source>
        <dbReference type="Pfam" id="PF02882"/>
    </source>
</evidence>
<comment type="caution">
    <text evidence="14">The sequence shown here is derived from an EMBL/GenBank/DDBJ whole genome shotgun (WGS) entry which is preliminary data.</text>
</comment>
<evidence type="ECO:0000256" key="8">
    <source>
        <dbReference type="ARBA" id="ARBA00023102"/>
    </source>
</evidence>
<keyword evidence="10 11" id="KW-0511">Multifunctional enzyme</keyword>
<accession>A0ABW2Y8F2</accession>
<evidence type="ECO:0000256" key="4">
    <source>
        <dbReference type="ARBA" id="ARBA00022755"/>
    </source>
</evidence>
<evidence type="ECO:0000313" key="15">
    <source>
        <dbReference type="Proteomes" id="UP001597036"/>
    </source>
</evidence>
<evidence type="ECO:0000256" key="2">
    <source>
        <dbReference type="ARBA" id="ARBA00022563"/>
    </source>
</evidence>
<keyword evidence="15" id="KW-1185">Reference proteome</keyword>
<evidence type="ECO:0000256" key="7">
    <source>
        <dbReference type="ARBA" id="ARBA00023002"/>
    </source>
</evidence>
<keyword evidence="5 11" id="KW-0378">Hydrolase</keyword>
<comment type="pathway">
    <text evidence="1 11">One-carbon metabolism; tetrahydrofolate interconversion.</text>
</comment>
<dbReference type="InterPro" id="IPR036291">
    <property type="entry name" value="NAD(P)-bd_dom_sf"/>
</dbReference>
<dbReference type="InterPro" id="IPR020631">
    <property type="entry name" value="THF_DH/CycHdrlase_NAD-bd_dom"/>
</dbReference>
<dbReference type="InterPro" id="IPR020867">
    <property type="entry name" value="THF_DH/CycHdrlase_CS"/>
</dbReference>
<feature type="domain" description="Tetrahydrofolate dehydrogenase/cyclohydrolase catalytic" evidence="12">
    <location>
        <begin position="7"/>
        <end position="121"/>
    </location>
</feature>
<evidence type="ECO:0000256" key="5">
    <source>
        <dbReference type="ARBA" id="ARBA00022801"/>
    </source>
</evidence>
<evidence type="ECO:0000256" key="6">
    <source>
        <dbReference type="ARBA" id="ARBA00022857"/>
    </source>
</evidence>
<dbReference type="NCBIfam" id="NF010789">
    <property type="entry name" value="PRK14193.1"/>
    <property type="match status" value="1"/>
</dbReference>
<dbReference type="Gene3D" id="3.40.50.10860">
    <property type="entry name" value="Leucine Dehydrogenase, chain A, domain 1"/>
    <property type="match status" value="1"/>
</dbReference>
<feature type="binding site" evidence="11">
    <location>
        <position position="238"/>
    </location>
    <ligand>
        <name>NADP(+)</name>
        <dbReference type="ChEBI" id="CHEBI:58349"/>
    </ligand>
</feature>
<dbReference type="Gene3D" id="3.40.50.720">
    <property type="entry name" value="NAD(P)-binding Rossmann-like Domain"/>
    <property type="match status" value="1"/>
</dbReference>
<dbReference type="PROSITE" id="PS00766">
    <property type="entry name" value="THF_DHG_CYH_1"/>
    <property type="match status" value="1"/>
</dbReference>